<protein>
    <submittedName>
        <fullName evidence="1">Uncharacterized protein</fullName>
    </submittedName>
</protein>
<dbReference type="AlphaFoldDB" id="U5QHV6"/>
<dbReference type="EMBL" id="CP003587">
    <property type="protein sequence ID" value="AGY58506.1"/>
    <property type="molecule type" value="Genomic_DNA"/>
</dbReference>
<keyword evidence="2" id="KW-1185">Reference proteome</keyword>
<evidence type="ECO:0000313" key="2">
    <source>
        <dbReference type="Proteomes" id="UP000017396"/>
    </source>
</evidence>
<evidence type="ECO:0000313" key="1">
    <source>
        <dbReference type="EMBL" id="AGY58506.1"/>
    </source>
</evidence>
<reference evidence="1 2" key="1">
    <citation type="journal article" date="2013" name="PLoS ONE">
        <title>Cultivation and Complete Genome Sequencing of Gloeobacter kilaueensis sp. nov., from a Lava Cave in Kilauea Caldera, Hawai'i.</title>
        <authorList>
            <person name="Saw J.H."/>
            <person name="Schatz M."/>
            <person name="Brown M.V."/>
            <person name="Kunkel D.D."/>
            <person name="Foster J.S."/>
            <person name="Shick H."/>
            <person name="Christensen S."/>
            <person name="Hou S."/>
            <person name="Wan X."/>
            <person name="Donachie S.P."/>
        </authorList>
    </citation>
    <scope>NUCLEOTIDE SEQUENCE [LARGE SCALE GENOMIC DNA]</scope>
    <source>
        <strain evidence="2">JS</strain>
    </source>
</reference>
<accession>U5QHV6</accession>
<dbReference type="Proteomes" id="UP000017396">
    <property type="component" value="Chromosome"/>
</dbReference>
<dbReference type="eggNOG" id="ENOG5033ARP">
    <property type="taxonomic scope" value="Bacteria"/>
</dbReference>
<sequence length="515" mass="55385">MRSKQFWLLATTATAFLVFVGILGLFFVGNGAVSADSLAPAALTRTVAAGARTRYELQIKHLDRRARLAVHGLPWGAEGRFVIGRDRATLYVWTTPWTFAGRSLLKIDGSTAAGPIAPMSATLITRSVPLSAAYGIWTPTVWDTCSVDIHNSYAVIGPGGKLYPTWHPPIDPATGCTFGHEHGKDPSGSAVFDLTGGVPFGAANEALDTYAANQGLVDMRHEDHVGHKINWTNNTRALNNSRIKCSILTHVHQGTHSPDAFSNNLHEVGYYARCSDGNQLALNLLSPFGNGGEFTEGCNRSKTIATAEPMPMDSPDGFTGTARAIPDLSCIKQYILVPEGQTSQFSPNDAAGTFGGLYESWQPTLRLVSPDEPGPIVFITPEFAVLNPVRYYDPAQSDSLAYSIGICTLVEPNGDTVHGSSACNQVLKHPEWTYDNPDSPFNGAHRVVGKFGNIEINNAGGRTTWYSDPYGTNLQTRPFPGSIKQTISATDNGSGYNFNTEGSFDFTSTGVHAPN</sequence>
<gene>
    <name evidence="1" type="ORF">GKIL_2260</name>
</gene>
<proteinExistence type="predicted"/>
<organism evidence="1 2">
    <name type="scientific">Gloeobacter kilaueensis (strain ATCC BAA-2537 / CCAP 1431/1 / ULC 316 / JS1)</name>
    <dbReference type="NCBI Taxonomy" id="1183438"/>
    <lineage>
        <taxon>Bacteria</taxon>
        <taxon>Bacillati</taxon>
        <taxon>Cyanobacteriota</taxon>
        <taxon>Cyanophyceae</taxon>
        <taxon>Gloeobacterales</taxon>
        <taxon>Gloeobacteraceae</taxon>
        <taxon>Gloeobacter</taxon>
    </lineage>
</organism>
<dbReference type="KEGG" id="glj:GKIL_2260"/>
<dbReference type="STRING" id="1183438.GKIL_2260"/>
<dbReference type="OrthoDB" id="24416at2"/>
<dbReference type="RefSeq" id="WP_023173666.1">
    <property type="nucleotide sequence ID" value="NC_022600.1"/>
</dbReference>
<dbReference type="PATRIC" id="fig|1183438.3.peg.2218"/>
<name>U5QHV6_GLOK1</name>
<dbReference type="HOGENOM" id="CLU_528693_0_0_3"/>